<feature type="compositionally biased region" description="Gly residues" evidence="5">
    <location>
        <begin position="311"/>
        <end position="320"/>
    </location>
</feature>
<dbReference type="EMBL" id="QQXK01000013">
    <property type="protein sequence ID" value="RII42301.1"/>
    <property type="molecule type" value="Genomic_DNA"/>
</dbReference>
<proteinExistence type="inferred from homology"/>
<evidence type="ECO:0000313" key="7">
    <source>
        <dbReference type="Proteomes" id="UP000265419"/>
    </source>
</evidence>
<keyword evidence="2" id="KW-0805">Transcription regulation</keyword>
<sequence length="320" mass="34121">MSELNLAYAPGVMPAKWLNRFKDTHQEDTLHARPLPEGIDPLEELAAGRARVVLLRFPEDASPAGPGLHVIELYTERAGLCAPKDHEVEYYDEHAVIPAEDAAAWQRLDPADYPPEVGGVAMMLEVVASGAGAVAPVPQPLARLHARKDVVWREVAGEPATKVGLAWLRVDPALPDDAQPLALEANADLMLEEFIGVVRGRRAGSSRQPSVREREQDEAVQRRKDRAASQSAEAKAAHAAKLYPVRSEPAAKPVAEAAEGTEGTDDAAASSKRQGWAKAKQGHGTKGAKAAAKAAAKSARAKVKRPRRGTKGGGKGRGAR</sequence>
<dbReference type="PANTHER" id="PTHR30346">
    <property type="entry name" value="TRANSCRIPTIONAL DUAL REGULATOR HCAR-RELATED"/>
    <property type="match status" value="1"/>
</dbReference>
<keyword evidence="4" id="KW-0804">Transcription</keyword>
<dbReference type="GO" id="GO:0003700">
    <property type="term" value="F:DNA-binding transcription factor activity"/>
    <property type="evidence" value="ECO:0007669"/>
    <property type="project" value="TreeGrafter"/>
</dbReference>
<feature type="compositionally biased region" description="Basic residues" evidence="5">
    <location>
        <begin position="299"/>
        <end position="310"/>
    </location>
</feature>
<accession>A0A399J9L8</accession>
<protein>
    <recommendedName>
        <fullName evidence="8">LysR family transcriptional regulator</fullName>
    </recommendedName>
</protein>
<feature type="compositionally biased region" description="Basic and acidic residues" evidence="5">
    <location>
        <begin position="210"/>
        <end position="222"/>
    </location>
</feature>
<feature type="compositionally biased region" description="Low complexity" evidence="5">
    <location>
        <begin position="287"/>
        <end position="298"/>
    </location>
</feature>
<dbReference type="PANTHER" id="PTHR30346:SF0">
    <property type="entry name" value="HCA OPERON TRANSCRIPTIONAL ACTIVATOR HCAR"/>
    <property type="match status" value="1"/>
</dbReference>
<comment type="similarity">
    <text evidence="1">Belongs to the LysR transcriptional regulatory family.</text>
</comment>
<evidence type="ECO:0000256" key="3">
    <source>
        <dbReference type="ARBA" id="ARBA00023125"/>
    </source>
</evidence>
<evidence type="ECO:0000256" key="2">
    <source>
        <dbReference type="ARBA" id="ARBA00023015"/>
    </source>
</evidence>
<evidence type="ECO:0000256" key="4">
    <source>
        <dbReference type="ARBA" id="ARBA00023163"/>
    </source>
</evidence>
<feature type="region of interest" description="Disordered" evidence="5">
    <location>
        <begin position="202"/>
        <end position="320"/>
    </location>
</feature>
<reference evidence="6 7" key="1">
    <citation type="submission" date="2018-07" db="EMBL/GenBank/DDBJ databases">
        <title>Arthrobacter sp. nov., isolated from raw cow's milk with high bacterial count.</title>
        <authorList>
            <person name="Hahne J."/>
            <person name="Isele D."/>
            <person name="Lipski A."/>
        </authorList>
    </citation>
    <scope>NUCLEOTIDE SEQUENCE [LARGE SCALE GENOMIC DNA]</scope>
    <source>
        <strain evidence="6 7">JZ R-35</strain>
    </source>
</reference>
<organism evidence="6 7">
    <name type="scientific">Galactobacter valiniphilus</name>
    <dbReference type="NCBI Taxonomy" id="2676122"/>
    <lineage>
        <taxon>Bacteria</taxon>
        <taxon>Bacillati</taxon>
        <taxon>Actinomycetota</taxon>
        <taxon>Actinomycetes</taxon>
        <taxon>Micrococcales</taxon>
        <taxon>Micrococcaceae</taxon>
        <taxon>Galactobacter</taxon>
    </lineage>
</organism>
<comment type="caution">
    <text evidence="6">The sequence shown here is derived from an EMBL/GenBank/DDBJ whole genome shotgun (WGS) entry which is preliminary data.</text>
</comment>
<dbReference type="SUPFAM" id="SSF53850">
    <property type="entry name" value="Periplasmic binding protein-like II"/>
    <property type="match status" value="1"/>
</dbReference>
<dbReference type="RefSeq" id="WP_119424593.1">
    <property type="nucleotide sequence ID" value="NZ_QQXK01000013.1"/>
</dbReference>
<dbReference type="Proteomes" id="UP000265419">
    <property type="component" value="Unassembled WGS sequence"/>
</dbReference>
<dbReference type="CDD" id="cd05466">
    <property type="entry name" value="PBP2_LTTR_substrate"/>
    <property type="match status" value="1"/>
</dbReference>
<evidence type="ECO:0000256" key="5">
    <source>
        <dbReference type="SAM" id="MobiDB-lite"/>
    </source>
</evidence>
<dbReference type="GO" id="GO:0003677">
    <property type="term" value="F:DNA binding"/>
    <property type="evidence" value="ECO:0007669"/>
    <property type="project" value="UniProtKB-KW"/>
</dbReference>
<keyword evidence="7" id="KW-1185">Reference proteome</keyword>
<gene>
    <name evidence="6" type="ORF">DWB68_07855</name>
</gene>
<feature type="compositionally biased region" description="Low complexity" evidence="5">
    <location>
        <begin position="248"/>
        <end position="258"/>
    </location>
</feature>
<dbReference type="GO" id="GO:0032993">
    <property type="term" value="C:protein-DNA complex"/>
    <property type="evidence" value="ECO:0007669"/>
    <property type="project" value="TreeGrafter"/>
</dbReference>
<dbReference type="AlphaFoldDB" id="A0A399J9L8"/>
<keyword evidence="3" id="KW-0238">DNA-binding</keyword>
<name>A0A399J9L8_9MICC</name>
<evidence type="ECO:0000313" key="6">
    <source>
        <dbReference type="EMBL" id="RII42301.1"/>
    </source>
</evidence>
<evidence type="ECO:0000256" key="1">
    <source>
        <dbReference type="ARBA" id="ARBA00009437"/>
    </source>
</evidence>
<evidence type="ECO:0008006" key="8">
    <source>
        <dbReference type="Google" id="ProtNLM"/>
    </source>
</evidence>
<feature type="compositionally biased region" description="Low complexity" evidence="5">
    <location>
        <begin position="228"/>
        <end position="241"/>
    </location>
</feature>